<dbReference type="Pfam" id="PF01850">
    <property type="entry name" value="PIN"/>
    <property type="match status" value="1"/>
</dbReference>
<feature type="domain" description="PIN" evidence="8">
    <location>
        <begin position="4"/>
        <end position="121"/>
    </location>
</feature>
<comment type="similarity">
    <text evidence="7">Belongs to the PINc/VapC protein family.</text>
</comment>
<keyword evidence="6" id="KW-0460">Magnesium</keyword>
<evidence type="ECO:0000313" key="10">
    <source>
        <dbReference type="Proteomes" id="UP000014216"/>
    </source>
</evidence>
<evidence type="ECO:0000256" key="4">
    <source>
        <dbReference type="ARBA" id="ARBA00022723"/>
    </source>
</evidence>
<dbReference type="CDD" id="cd18747">
    <property type="entry name" value="PIN_VapC4-5_FitB-like"/>
    <property type="match status" value="1"/>
</dbReference>
<evidence type="ECO:0000256" key="5">
    <source>
        <dbReference type="ARBA" id="ARBA00022801"/>
    </source>
</evidence>
<dbReference type="Gene3D" id="3.40.50.1010">
    <property type="entry name" value="5'-nuclease"/>
    <property type="match status" value="1"/>
</dbReference>
<evidence type="ECO:0000259" key="8">
    <source>
        <dbReference type="Pfam" id="PF01850"/>
    </source>
</evidence>
<evidence type="ECO:0000256" key="6">
    <source>
        <dbReference type="ARBA" id="ARBA00022842"/>
    </source>
</evidence>
<dbReference type="GO" id="GO:0016787">
    <property type="term" value="F:hydrolase activity"/>
    <property type="evidence" value="ECO:0007669"/>
    <property type="project" value="UniProtKB-KW"/>
</dbReference>
<dbReference type="EMBL" id="APJX01000022">
    <property type="protein sequence ID" value="EMS77177.1"/>
    <property type="molecule type" value="Genomic_DNA"/>
</dbReference>
<accession>S0FZ20</accession>
<keyword evidence="2" id="KW-1277">Toxin-antitoxin system</keyword>
<dbReference type="InterPro" id="IPR029060">
    <property type="entry name" value="PIN-like_dom_sf"/>
</dbReference>
<evidence type="ECO:0000256" key="1">
    <source>
        <dbReference type="ARBA" id="ARBA00001946"/>
    </source>
</evidence>
<dbReference type="AlphaFoldDB" id="S0FZ20"/>
<evidence type="ECO:0000256" key="2">
    <source>
        <dbReference type="ARBA" id="ARBA00022649"/>
    </source>
</evidence>
<comment type="caution">
    <text evidence="9">The sequence shown here is derived from an EMBL/GenBank/DDBJ whole genome shotgun (WGS) entry which is preliminary data.</text>
</comment>
<dbReference type="InterPro" id="IPR050556">
    <property type="entry name" value="Type_II_TA_system_RNase"/>
</dbReference>
<keyword evidence="3" id="KW-0540">Nuclease</keyword>
<protein>
    <submittedName>
        <fullName evidence="9">PilT domain-containing protein</fullName>
    </submittedName>
</protein>
<reference evidence="9 10" key="1">
    <citation type="journal article" date="2013" name="Genome Announc.">
        <title>Draft Genome Sequence of Desulfotignum phosphitoxidans DSM 13687 Strain FiPS-3.</title>
        <authorList>
            <person name="Poehlein A."/>
            <person name="Daniel R."/>
            <person name="Simeonova D.D."/>
        </authorList>
    </citation>
    <scope>NUCLEOTIDE SEQUENCE [LARGE SCALE GENOMIC DNA]</scope>
    <source>
        <strain evidence="9 10">DSM 13687</strain>
    </source>
</reference>
<keyword evidence="5" id="KW-0378">Hydrolase</keyword>
<keyword evidence="10" id="KW-1185">Reference proteome</keyword>
<sequence length="142" mass="16224">MMKYLIDTNVLSEAVKTFPDKSVMRMLEKCQHEIVTAAPVWHELQFGCQRLARSRKREMIASFLDDVVKRTMLILPYDDKAAEWHAKERARLSSKGLTPSFVDGQIAAISAVNGLVLVTRNIGDFTHFFSLKIENWHFPKSG</sequence>
<evidence type="ECO:0000256" key="3">
    <source>
        <dbReference type="ARBA" id="ARBA00022722"/>
    </source>
</evidence>
<name>S0FZ20_9BACT</name>
<organism evidence="9 10">
    <name type="scientific">Desulfotignum phosphitoxidans DSM 13687</name>
    <dbReference type="NCBI Taxonomy" id="1286635"/>
    <lineage>
        <taxon>Bacteria</taxon>
        <taxon>Pseudomonadati</taxon>
        <taxon>Thermodesulfobacteriota</taxon>
        <taxon>Desulfobacteria</taxon>
        <taxon>Desulfobacterales</taxon>
        <taxon>Desulfobacteraceae</taxon>
        <taxon>Desulfotignum</taxon>
    </lineage>
</organism>
<dbReference type="Proteomes" id="UP000014216">
    <property type="component" value="Unassembled WGS sequence"/>
</dbReference>
<dbReference type="RefSeq" id="WP_006968829.1">
    <property type="nucleotide sequence ID" value="NZ_APJX01000022.1"/>
</dbReference>
<dbReference type="PANTHER" id="PTHR33653:SF1">
    <property type="entry name" value="RIBONUCLEASE VAPC2"/>
    <property type="match status" value="1"/>
</dbReference>
<evidence type="ECO:0000256" key="7">
    <source>
        <dbReference type="ARBA" id="ARBA00038093"/>
    </source>
</evidence>
<dbReference type="InterPro" id="IPR002716">
    <property type="entry name" value="PIN_dom"/>
</dbReference>
<comment type="cofactor">
    <cofactor evidence="1">
        <name>Mg(2+)</name>
        <dbReference type="ChEBI" id="CHEBI:18420"/>
    </cofactor>
</comment>
<dbReference type="GO" id="GO:0004518">
    <property type="term" value="F:nuclease activity"/>
    <property type="evidence" value="ECO:0007669"/>
    <property type="project" value="UniProtKB-KW"/>
</dbReference>
<dbReference type="SUPFAM" id="SSF88723">
    <property type="entry name" value="PIN domain-like"/>
    <property type="match status" value="1"/>
</dbReference>
<gene>
    <name evidence="9" type="ORF">Dpo_23c00020</name>
</gene>
<evidence type="ECO:0000313" key="9">
    <source>
        <dbReference type="EMBL" id="EMS77177.1"/>
    </source>
</evidence>
<dbReference type="PANTHER" id="PTHR33653">
    <property type="entry name" value="RIBONUCLEASE VAPC2"/>
    <property type="match status" value="1"/>
</dbReference>
<keyword evidence="4" id="KW-0479">Metal-binding</keyword>
<proteinExistence type="inferred from homology"/>
<dbReference type="GO" id="GO:0046872">
    <property type="term" value="F:metal ion binding"/>
    <property type="evidence" value="ECO:0007669"/>
    <property type="project" value="UniProtKB-KW"/>
</dbReference>